<dbReference type="Proteomes" id="UP001627154">
    <property type="component" value="Unassembled WGS sequence"/>
</dbReference>
<dbReference type="PANTHER" id="PTHR31912:SF34">
    <property type="entry name" value="NOTOCHORD-RELATED PROTEIN"/>
    <property type="match status" value="1"/>
</dbReference>
<evidence type="ECO:0000256" key="1">
    <source>
        <dbReference type="SAM" id="SignalP"/>
    </source>
</evidence>
<evidence type="ECO:0000313" key="2">
    <source>
        <dbReference type="EMBL" id="KAL3383415.1"/>
    </source>
</evidence>
<sequence length="691" mass="80629">MDLIFFLNQILHLLLDLSADPNLPRSVVDTVMTFFDDFNKTYFIPSLQSDIMKILEKEKLSNQTKIALKSIFDDYKLVYTPLNTETKRFNLFQNVGYRNPEIVEIANVLLPIRIGNKIKLSFDVVYALWSPLRYLFKTFLEIPGVFNSILEYRKKLLSDKNAIILRNIIQADLFQQKYNSLLDQDIFPYLIYFDECECGNPLGSCAGKHKFSTIYAQIACLPPDIASRVSTIFLSMLMHSSDQKLLKNSQTFNKLIEEANYIRKHGIEINVGSKTYRIKFQLILIIGDNLELNEIFGFTQSFTTDFYCRICKMTHQECCQATVEDVSKIRNRIVYDIDAKVPDVHTSGLRESCVFNRIIDFHIADSSSIDILHDFLEGVCSYDIHEILNCLIFKKKIFTLERLNSRIQKFEYRYTGCNKPPVIKEHHLKQRSNLKMSGSEVSCLTRYLPVMMGDLVEEDDEHWNLLILLRKIYAILTCHFVRRDIIDYLKQLISEHHELYIELFGDLKPKYHFLLHYPHLLLLLGPCVNFSTMRFESRHRQIKSVVTSTSSRVNTLKTIGVKEQLHLCKTTNELKKDKNEPIDSYKTHTKILLNGVTYEIGMILPIDIRQHDKIFGKIVSIIQVKSKIYFTMECYEEEDFDYHYFAYTVNRNSNRDLSINYKNLCSITSGILILKNTGQETENFVCFPCTL</sequence>
<evidence type="ECO:0000313" key="3">
    <source>
        <dbReference type="Proteomes" id="UP001627154"/>
    </source>
</evidence>
<keyword evidence="3" id="KW-1185">Reference proteome</keyword>
<gene>
    <name evidence="2" type="ORF">TKK_020686</name>
</gene>
<proteinExistence type="predicted"/>
<feature type="signal peptide" evidence="1">
    <location>
        <begin position="1"/>
        <end position="19"/>
    </location>
</feature>
<comment type="caution">
    <text evidence="2">The sequence shown here is derived from an EMBL/GenBank/DDBJ whole genome shotgun (WGS) entry which is preliminary data.</text>
</comment>
<dbReference type="PANTHER" id="PTHR31912">
    <property type="entry name" value="IP13529P"/>
    <property type="match status" value="1"/>
</dbReference>
<feature type="chain" id="PRO_5044791473" evidence="1">
    <location>
        <begin position="20"/>
        <end position="691"/>
    </location>
</feature>
<accession>A0ABD2VS91</accession>
<protein>
    <submittedName>
        <fullName evidence="2">Uncharacterized protein</fullName>
    </submittedName>
</protein>
<name>A0ABD2VS91_9HYME</name>
<dbReference type="AlphaFoldDB" id="A0ABD2VS91"/>
<dbReference type="EMBL" id="JBJJXI010000197">
    <property type="protein sequence ID" value="KAL3383415.1"/>
    <property type="molecule type" value="Genomic_DNA"/>
</dbReference>
<keyword evidence="1" id="KW-0732">Signal</keyword>
<reference evidence="2 3" key="1">
    <citation type="journal article" date="2024" name="bioRxiv">
        <title>A reference genome for Trichogramma kaykai: A tiny desert-dwelling parasitoid wasp with competing sex-ratio distorters.</title>
        <authorList>
            <person name="Culotta J."/>
            <person name="Lindsey A.R."/>
        </authorList>
    </citation>
    <scope>NUCLEOTIDE SEQUENCE [LARGE SCALE GENOMIC DNA]</scope>
    <source>
        <strain evidence="2 3">KSX58</strain>
    </source>
</reference>
<organism evidence="2 3">
    <name type="scientific">Trichogramma kaykai</name>
    <dbReference type="NCBI Taxonomy" id="54128"/>
    <lineage>
        <taxon>Eukaryota</taxon>
        <taxon>Metazoa</taxon>
        <taxon>Ecdysozoa</taxon>
        <taxon>Arthropoda</taxon>
        <taxon>Hexapoda</taxon>
        <taxon>Insecta</taxon>
        <taxon>Pterygota</taxon>
        <taxon>Neoptera</taxon>
        <taxon>Endopterygota</taxon>
        <taxon>Hymenoptera</taxon>
        <taxon>Apocrita</taxon>
        <taxon>Proctotrupomorpha</taxon>
        <taxon>Chalcidoidea</taxon>
        <taxon>Trichogrammatidae</taxon>
        <taxon>Trichogramma</taxon>
    </lineage>
</organism>